<organism evidence="10 11">
    <name type="scientific">Methanocaldococcus lauensis</name>
    <dbReference type="NCBI Taxonomy" id="2546128"/>
    <lineage>
        <taxon>Archaea</taxon>
        <taxon>Methanobacteriati</taxon>
        <taxon>Methanobacteriota</taxon>
        <taxon>Methanomada group</taxon>
        <taxon>Methanococci</taxon>
        <taxon>Methanococcales</taxon>
        <taxon>Methanocaldococcaceae</taxon>
        <taxon>Methanocaldococcus</taxon>
    </lineage>
</organism>
<evidence type="ECO:0000313" key="10">
    <source>
        <dbReference type="EMBL" id="CAB3289915.1"/>
    </source>
</evidence>
<keyword evidence="11" id="KW-1185">Reference proteome</keyword>
<keyword evidence="10" id="KW-0012">Acyltransferase</keyword>
<dbReference type="InterPro" id="IPR036230">
    <property type="entry name" value="LeuA_allosteric_dom_sf"/>
</dbReference>
<comment type="pathway">
    <text evidence="7">Amino-acid biosynthesis; L-isoleucine biosynthesis; 2-oxobutanoate from pyruvate: step 1/3.</text>
</comment>
<dbReference type="GO" id="GO:0003852">
    <property type="term" value="F:2-isopropylmalate synthase activity"/>
    <property type="evidence" value="ECO:0007669"/>
    <property type="project" value="InterPro"/>
</dbReference>
<evidence type="ECO:0000256" key="3">
    <source>
        <dbReference type="ARBA" id="ARBA00022605"/>
    </source>
</evidence>
<dbReference type="InterPro" id="IPR054691">
    <property type="entry name" value="LeuA/HCS_post-cat"/>
</dbReference>
<dbReference type="HAMAP" id="MF_01028">
    <property type="entry name" value="CimA"/>
    <property type="match status" value="1"/>
</dbReference>
<dbReference type="PROSITE" id="PS00815">
    <property type="entry name" value="AIPM_HOMOCIT_SYNTH_1"/>
    <property type="match status" value="1"/>
</dbReference>
<dbReference type="NCBIfam" id="TIGR02090">
    <property type="entry name" value="LEU1_arch"/>
    <property type="match status" value="1"/>
</dbReference>
<dbReference type="Gene3D" id="3.30.160.270">
    <property type="match status" value="1"/>
</dbReference>
<dbReference type="SUPFAM" id="SSF110921">
    <property type="entry name" value="2-isopropylmalate synthase LeuA, allosteric (dimerisation) domain"/>
    <property type="match status" value="1"/>
</dbReference>
<dbReference type="NCBIfam" id="NF002086">
    <property type="entry name" value="PRK00915.1-3"/>
    <property type="match status" value="1"/>
</dbReference>
<dbReference type="NCBIfam" id="NF002085">
    <property type="entry name" value="PRK00915.1-2"/>
    <property type="match status" value="1"/>
</dbReference>
<dbReference type="Pfam" id="PF00682">
    <property type="entry name" value="HMGL-like"/>
    <property type="match status" value="1"/>
</dbReference>
<keyword evidence="5 7" id="KW-0808">Transferase</keyword>
<evidence type="ECO:0000256" key="2">
    <source>
        <dbReference type="ARBA" id="ARBA00011738"/>
    </source>
</evidence>
<reference evidence="10 11" key="1">
    <citation type="submission" date="2020-04" db="EMBL/GenBank/DDBJ databases">
        <authorList>
            <consortium name="Genoscope - CEA"/>
            <person name="William W."/>
        </authorList>
    </citation>
    <scope>NUCLEOTIDE SEQUENCE [LARGE SCALE GENOMIC DNA]</scope>
    <source>
        <strain evidence="10 11">SG7</strain>
    </source>
</reference>
<dbReference type="Gene3D" id="3.20.20.70">
    <property type="entry name" value="Aldolase class I"/>
    <property type="match status" value="1"/>
</dbReference>
<dbReference type="PANTHER" id="PTHR42880:SF2">
    <property type="entry name" value="(R)-CITRAMALATE SYNTHASE CIMA"/>
    <property type="match status" value="1"/>
</dbReference>
<keyword evidence="6 7" id="KW-0100">Branched-chain amino acid biosynthesis</keyword>
<keyword evidence="4 7" id="KW-0412">Isoleucine biosynthesis</keyword>
<dbReference type="FunFam" id="3.20.20.70:FF:000010">
    <property type="entry name" value="2-isopropylmalate synthase"/>
    <property type="match status" value="1"/>
</dbReference>
<dbReference type="Pfam" id="PF22617">
    <property type="entry name" value="HCS_D2"/>
    <property type="match status" value="1"/>
</dbReference>
<dbReference type="FunFam" id="1.10.238.260:FF:000001">
    <property type="entry name" value="2-isopropylmalate synthase"/>
    <property type="match status" value="1"/>
</dbReference>
<dbReference type="CDD" id="cd07940">
    <property type="entry name" value="DRE_TIM_IPMS"/>
    <property type="match status" value="1"/>
</dbReference>
<dbReference type="InterPro" id="IPR011830">
    <property type="entry name" value="LEU1_arch"/>
</dbReference>
<dbReference type="UniPathway" id="UPA00047">
    <property type="reaction ID" value="UER00066"/>
</dbReference>
<dbReference type="SMART" id="SM00917">
    <property type="entry name" value="LeuA_dimer"/>
    <property type="match status" value="1"/>
</dbReference>
<dbReference type="GO" id="GO:0009098">
    <property type="term" value="P:L-leucine biosynthetic process"/>
    <property type="evidence" value="ECO:0007669"/>
    <property type="project" value="InterPro"/>
</dbReference>
<evidence type="ECO:0000313" key="11">
    <source>
        <dbReference type="Proteomes" id="UP000679213"/>
    </source>
</evidence>
<evidence type="ECO:0000256" key="1">
    <source>
        <dbReference type="ARBA" id="ARBA00006154"/>
    </source>
</evidence>
<evidence type="ECO:0000256" key="5">
    <source>
        <dbReference type="ARBA" id="ARBA00022679"/>
    </source>
</evidence>
<dbReference type="EC" id="2.3.3.21" evidence="7"/>
<protein>
    <recommendedName>
        <fullName evidence="7">Putative (R)-citramalate synthase CimA</fullName>
        <ecNumber evidence="7">2.3.3.21</ecNumber>
    </recommendedName>
</protein>
<dbReference type="GO" id="GO:0043714">
    <property type="term" value="F:(R)-citramalate synthase activity"/>
    <property type="evidence" value="ECO:0007669"/>
    <property type="project" value="UniProtKB-EC"/>
</dbReference>
<comment type="subunit">
    <text evidence="2 7">Homodimer.</text>
</comment>
<evidence type="ECO:0000259" key="9">
    <source>
        <dbReference type="PROSITE" id="PS50991"/>
    </source>
</evidence>
<dbReference type="Proteomes" id="UP000679213">
    <property type="component" value="Chromosome I"/>
</dbReference>
<evidence type="ECO:0000256" key="8">
    <source>
        <dbReference type="RuleBase" id="RU003523"/>
    </source>
</evidence>
<dbReference type="SUPFAM" id="SSF51569">
    <property type="entry name" value="Aldolase"/>
    <property type="match status" value="1"/>
</dbReference>
<proteinExistence type="inferred from homology"/>
<gene>
    <name evidence="7 10" type="primary">cimA</name>
    <name evidence="10" type="ORF">MLAUSG7_1486</name>
</gene>
<name>A0A8D6PWI5_9EURY</name>
<accession>A0A8D6PWI5</accession>
<dbReference type="EMBL" id="LR792632">
    <property type="protein sequence ID" value="CAB3289915.1"/>
    <property type="molecule type" value="Genomic_DNA"/>
</dbReference>
<dbReference type="PROSITE" id="PS00816">
    <property type="entry name" value="AIPM_HOMOCIT_SYNTH_2"/>
    <property type="match status" value="1"/>
</dbReference>
<sequence>MKKVRIFDTTLRDGEQTPGVSLTPNDKLEIAKKLDELRVDVIEAGSAITSKGEREAIKLITKEGLDAEICSFVRALPVDIDAALECDVDSVHLVVPTSPIHMKYKLRKTEDEVLESALKAVEYAKDHGLIVELSAEDATRSDINFLIKLFNEGEKVGADRVCVCDTVGVLTPQKSQELFKKITENVNLPVSVHCHNDFGMATANTCSAILGGAIQCHVTVNGIGERAGNASLEEVVTALKVLYGYKTNVRMEKLYDVSRVVSRLMKIPVPPNKAIVGDNAFAHEAGIHVDGLIKNTETYEPIKPEMVGNRRRIILGKHSGRKALKYKLDLMGIKVNEEQLNQIYNKIKELGDLGKYISDADLLAIIREVLGKDIEEKVKLDELTVVSGNKITPIASVKLHHIGEDIFLIETAYGVGPVDAAINAIKKAISGVADIKLEEYRVEAIGGGTDALVEVIVKLRKGSEIVEVRKSDVDIIRASVNAVMEGINMLLS</sequence>
<keyword evidence="3 7" id="KW-0028">Amino-acid biosynthesis</keyword>
<dbReference type="Pfam" id="PF08502">
    <property type="entry name" value="LeuA_dimer"/>
    <property type="match status" value="1"/>
</dbReference>
<dbReference type="KEGG" id="mesg:MLAUSG7_1486"/>
<comment type="catalytic activity">
    <reaction evidence="7">
        <text>pyruvate + acetyl-CoA + H2O = (3R)-citramalate + CoA + H(+)</text>
        <dbReference type="Rhea" id="RHEA:19045"/>
        <dbReference type="ChEBI" id="CHEBI:15361"/>
        <dbReference type="ChEBI" id="CHEBI:15377"/>
        <dbReference type="ChEBI" id="CHEBI:15378"/>
        <dbReference type="ChEBI" id="CHEBI:30934"/>
        <dbReference type="ChEBI" id="CHEBI:57287"/>
        <dbReference type="ChEBI" id="CHEBI:57288"/>
        <dbReference type="EC" id="2.3.3.21"/>
    </reaction>
</comment>
<dbReference type="PANTHER" id="PTHR42880">
    <property type="entry name" value="HOMOCITRATE SYNTHASE"/>
    <property type="match status" value="1"/>
</dbReference>
<dbReference type="Gene3D" id="1.10.238.260">
    <property type="match status" value="1"/>
</dbReference>
<dbReference type="GO" id="GO:0009097">
    <property type="term" value="P:isoleucine biosynthetic process"/>
    <property type="evidence" value="ECO:0007669"/>
    <property type="project" value="UniProtKB-UniRule"/>
</dbReference>
<dbReference type="PROSITE" id="PS50991">
    <property type="entry name" value="PYR_CT"/>
    <property type="match status" value="1"/>
</dbReference>
<evidence type="ECO:0000256" key="6">
    <source>
        <dbReference type="ARBA" id="ARBA00023304"/>
    </source>
</evidence>
<dbReference type="GeneID" id="65884269"/>
<dbReference type="InterPro" id="IPR013709">
    <property type="entry name" value="2-isopropylmalate_synth_dimer"/>
</dbReference>
<dbReference type="RefSeq" id="WP_214399808.1">
    <property type="nucleotide sequence ID" value="NZ_LR792632.1"/>
</dbReference>
<dbReference type="AlphaFoldDB" id="A0A8D6PWI5"/>
<comment type="similarity">
    <text evidence="1 7 8">Belongs to the alpha-IPM synthase/homocitrate synthase family.</text>
</comment>
<evidence type="ECO:0000256" key="4">
    <source>
        <dbReference type="ARBA" id="ARBA00022624"/>
    </source>
</evidence>
<dbReference type="InterPro" id="IPR000891">
    <property type="entry name" value="PYR_CT"/>
</dbReference>
<dbReference type="InterPro" id="IPR013785">
    <property type="entry name" value="Aldolase_TIM"/>
</dbReference>
<feature type="domain" description="Pyruvate carboxyltransferase" evidence="9">
    <location>
        <begin position="4"/>
        <end position="255"/>
    </location>
</feature>
<dbReference type="InterPro" id="IPR002034">
    <property type="entry name" value="AIPM/Hcit_synth_CS"/>
</dbReference>
<dbReference type="InterPro" id="IPR024890">
    <property type="entry name" value="Citramalate_synthase_CimA"/>
</dbReference>
<evidence type="ECO:0000256" key="7">
    <source>
        <dbReference type="HAMAP-Rule" id="MF_01028"/>
    </source>
</evidence>
<comment type="function">
    <text evidence="7">Catalyzes the condensation of pyruvate and acetyl-coenzyme A to form (R)-citramalate.</text>
</comment>